<evidence type="ECO:0000256" key="10">
    <source>
        <dbReference type="SAM" id="Phobius"/>
    </source>
</evidence>
<name>A0A8H3EHY1_9LECA</name>
<sequence length="285" mass="30226">MDTLRSALQPITHNLPTPLYTLGNNLLGPTCYKTIILDLTLTDTPCLKLAISKALGLSIISASSIVKIPQILKLLRSQSATGVSFLSYLLETGGLVATLAYNARQGFPFSTYGETALIALQNLVICVLVLRYRGRGAEAGGVLAGLAAVLWGLMDERVVGREALGYVQAVAGNLAVASKMPQIWTVWRQGGTGQLSAFAVFNYLLGSLARVFTTLQEVDDKLILYGFVAGCVLNAVLAGQMVYYWKSPATAGHAAEIGKEPEKIAMGSSTGSSTKGKGPTTRRRG</sequence>
<dbReference type="InterPro" id="IPR016817">
    <property type="entry name" value="MannP-dilichol_defect-1"/>
</dbReference>
<gene>
    <name evidence="11" type="ORF">HETSPECPRED_006024</name>
</gene>
<proteinExistence type="inferred from homology"/>
<keyword evidence="3 8" id="KW-0812">Transmembrane</keyword>
<feature type="transmembrane region" description="Helical" evidence="10">
    <location>
        <begin position="109"/>
        <end position="130"/>
    </location>
</feature>
<dbReference type="GO" id="GO:0016020">
    <property type="term" value="C:membrane"/>
    <property type="evidence" value="ECO:0007669"/>
    <property type="project" value="UniProtKB-SubCell"/>
</dbReference>
<reference evidence="11" key="1">
    <citation type="submission" date="2021-03" db="EMBL/GenBank/DDBJ databases">
        <authorList>
            <person name="Tagirdzhanova G."/>
        </authorList>
    </citation>
    <scope>NUCLEOTIDE SEQUENCE</scope>
</reference>
<evidence type="ECO:0000256" key="8">
    <source>
        <dbReference type="PIRNR" id="PIRNR023381"/>
    </source>
</evidence>
<evidence type="ECO:0000256" key="1">
    <source>
        <dbReference type="ARBA" id="ARBA00004141"/>
    </source>
</evidence>
<feature type="transmembrane region" description="Helical" evidence="10">
    <location>
        <begin position="195"/>
        <end position="215"/>
    </location>
</feature>
<evidence type="ECO:0000256" key="4">
    <source>
        <dbReference type="ARBA" id="ARBA00022737"/>
    </source>
</evidence>
<feature type="transmembrane region" description="Helical" evidence="10">
    <location>
        <begin position="222"/>
        <end position="245"/>
    </location>
</feature>
<dbReference type="Pfam" id="PF04193">
    <property type="entry name" value="PQ-loop"/>
    <property type="match status" value="2"/>
</dbReference>
<dbReference type="SMART" id="SM00679">
    <property type="entry name" value="CTNS"/>
    <property type="match status" value="2"/>
</dbReference>
<evidence type="ECO:0000256" key="6">
    <source>
        <dbReference type="ARBA" id="ARBA00023136"/>
    </source>
</evidence>
<protein>
    <recommendedName>
        <fullName evidence="8">Mannose-P-dolichol utilization defect 1 protein homolog</fullName>
    </recommendedName>
</protein>
<evidence type="ECO:0000256" key="7">
    <source>
        <dbReference type="ARBA" id="ARBA00038475"/>
    </source>
</evidence>
<dbReference type="Gene3D" id="1.20.1280.290">
    <property type="match status" value="2"/>
</dbReference>
<dbReference type="PANTHER" id="PTHR12226">
    <property type="entry name" value="MANNOSE-P-DOLICHOL UTILIZATION DEFECT 1 LEC35 -RELATED"/>
    <property type="match status" value="1"/>
</dbReference>
<dbReference type="OrthoDB" id="271506at2759"/>
<keyword evidence="6 8" id="KW-0472">Membrane</keyword>
<comment type="subcellular location">
    <subcellularLocation>
        <location evidence="1 8">Membrane</location>
        <topology evidence="1 8">Multi-pass membrane protein</topology>
    </subcellularLocation>
</comment>
<dbReference type="FunFam" id="1.20.1280.290:FF:000006">
    <property type="entry name" value="mannose-P-dolichol utilization defect 1 protein"/>
    <property type="match status" value="1"/>
</dbReference>
<comment type="similarity">
    <text evidence="7 8">Belongs to the MPDU1 (TC 2.A.43.3) family.</text>
</comment>
<feature type="transmembrane region" description="Helical" evidence="10">
    <location>
        <begin position="80"/>
        <end position="103"/>
    </location>
</feature>
<evidence type="ECO:0000256" key="9">
    <source>
        <dbReference type="SAM" id="MobiDB-lite"/>
    </source>
</evidence>
<evidence type="ECO:0000313" key="11">
    <source>
        <dbReference type="EMBL" id="CAF9906012.1"/>
    </source>
</evidence>
<feature type="region of interest" description="Disordered" evidence="9">
    <location>
        <begin position="261"/>
        <end position="285"/>
    </location>
</feature>
<feature type="compositionally biased region" description="Low complexity" evidence="9">
    <location>
        <begin position="267"/>
        <end position="279"/>
    </location>
</feature>
<accession>A0A8H3EHY1</accession>
<evidence type="ECO:0000256" key="3">
    <source>
        <dbReference type="ARBA" id="ARBA00022692"/>
    </source>
</evidence>
<evidence type="ECO:0000256" key="5">
    <source>
        <dbReference type="ARBA" id="ARBA00022989"/>
    </source>
</evidence>
<comment type="caution">
    <text evidence="11">The sequence shown here is derived from an EMBL/GenBank/DDBJ whole genome shotgun (WGS) entry which is preliminary data.</text>
</comment>
<evidence type="ECO:0000256" key="2">
    <source>
        <dbReference type="ARBA" id="ARBA00022448"/>
    </source>
</evidence>
<keyword evidence="4" id="KW-0677">Repeat</keyword>
<dbReference type="Proteomes" id="UP000664521">
    <property type="component" value="Unassembled WGS sequence"/>
</dbReference>
<keyword evidence="5 8" id="KW-1133">Transmembrane helix</keyword>
<dbReference type="EMBL" id="CAJPDS010000004">
    <property type="protein sequence ID" value="CAF9906012.1"/>
    <property type="molecule type" value="Genomic_DNA"/>
</dbReference>
<dbReference type="PIRSF" id="PIRSF023381">
    <property type="entry name" value="MannP-dilichol_defect-1p"/>
    <property type="match status" value="1"/>
</dbReference>
<feature type="transmembrane region" description="Helical" evidence="10">
    <location>
        <begin position="137"/>
        <end position="154"/>
    </location>
</feature>
<dbReference type="PANTHER" id="PTHR12226:SF2">
    <property type="entry name" value="MANNOSE-P-DOLICHOL UTILIZATION DEFECT 1 PROTEIN"/>
    <property type="match status" value="1"/>
</dbReference>
<dbReference type="InterPro" id="IPR006603">
    <property type="entry name" value="PQ-loop_rpt"/>
</dbReference>
<keyword evidence="12" id="KW-1185">Reference proteome</keyword>
<organism evidence="11 12">
    <name type="scientific">Heterodermia speciosa</name>
    <dbReference type="NCBI Taxonomy" id="116794"/>
    <lineage>
        <taxon>Eukaryota</taxon>
        <taxon>Fungi</taxon>
        <taxon>Dikarya</taxon>
        <taxon>Ascomycota</taxon>
        <taxon>Pezizomycotina</taxon>
        <taxon>Lecanoromycetes</taxon>
        <taxon>OSLEUM clade</taxon>
        <taxon>Lecanoromycetidae</taxon>
        <taxon>Caliciales</taxon>
        <taxon>Physciaceae</taxon>
        <taxon>Heterodermia</taxon>
    </lineage>
</organism>
<keyword evidence="2" id="KW-0813">Transport</keyword>
<dbReference type="AlphaFoldDB" id="A0A8H3EHY1"/>
<evidence type="ECO:0000313" key="12">
    <source>
        <dbReference type="Proteomes" id="UP000664521"/>
    </source>
</evidence>